<dbReference type="InterPro" id="IPR004370">
    <property type="entry name" value="4-OT-like_dom"/>
</dbReference>
<evidence type="ECO:0000256" key="1">
    <source>
        <dbReference type="ARBA" id="ARBA00023235"/>
    </source>
</evidence>
<evidence type="ECO:0000313" key="3">
    <source>
        <dbReference type="EMBL" id="ACV24377.1"/>
    </source>
</evidence>
<sequence>MPTIVIEGPKLNVEKKRELVKKIYEIASDIYGIGHIVILIKENSPENVGINGKLLIDRKK</sequence>
<proteinExistence type="predicted"/>
<accession>C7P745</accession>
<evidence type="ECO:0000259" key="2">
    <source>
        <dbReference type="Pfam" id="PF01361"/>
    </source>
</evidence>
<dbReference type="Pfam" id="PF01361">
    <property type="entry name" value="Tautomerase"/>
    <property type="match status" value="1"/>
</dbReference>
<dbReference type="Proteomes" id="UP000001495">
    <property type="component" value="Chromosome"/>
</dbReference>
<dbReference type="GO" id="GO:0016853">
    <property type="term" value="F:isomerase activity"/>
    <property type="evidence" value="ECO:0007669"/>
    <property type="project" value="UniProtKB-KW"/>
</dbReference>
<dbReference type="SUPFAM" id="SSF55331">
    <property type="entry name" value="Tautomerase/MIF"/>
    <property type="match status" value="1"/>
</dbReference>
<dbReference type="AlphaFoldDB" id="C7P745"/>
<name>C7P745_METFA</name>
<reference evidence="3" key="1">
    <citation type="submission" date="2009-08" db="EMBL/GenBank/DDBJ databases">
        <title>Complete sequence of chromosome of Methanocaldococcus fervens AG86.</title>
        <authorList>
            <consortium name="US DOE Joint Genome Institute"/>
            <person name="Lucas S."/>
            <person name="Copeland A."/>
            <person name="Lapidus A."/>
            <person name="Glavina del Rio T."/>
            <person name="Tice H."/>
            <person name="Bruce D."/>
            <person name="Goodwin L."/>
            <person name="Pitluck S."/>
            <person name="Chertkov O."/>
            <person name="Detter J.C."/>
            <person name="Han C."/>
            <person name="Tapia R."/>
            <person name="Larimer F."/>
            <person name="Land M."/>
            <person name="Hauser L."/>
            <person name="Kyrpides N."/>
            <person name="Ovchinnikova G."/>
            <person name="Lupa-Sieprawska M."/>
            <person name="Whitman W.B."/>
        </authorList>
    </citation>
    <scope>NUCLEOTIDE SEQUENCE [LARGE SCALE GENOMIC DNA]</scope>
    <source>
        <strain evidence="3">AG86</strain>
    </source>
</reference>
<dbReference type="KEGG" id="mfe:Mefer_0556"/>
<dbReference type="HOGENOM" id="CLU_148073_2_0_2"/>
<dbReference type="NCBIfam" id="NF041920">
    <property type="entry name" value="DmpI"/>
    <property type="match status" value="1"/>
</dbReference>
<dbReference type="STRING" id="573064.Mefer_0556"/>
<dbReference type="EMBL" id="CP001696">
    <property type="protein sequence ID" value="ACV24377.1"/>
    <property type="molecule type" value="Genomic_DNA"/>
</dbReference>
<dbReference type="eggNOG" id="arCOG02240">
    <property type="taxonomic scope" value="Archaea"/>
</dbReference>
<keyword evidence="4" id="KW-1185">Reference proteome</keyword>
<feature type="domain" description="4-oxalocrotonate tautomerase-like" evidence="2">
    <location>
        <begin position="2"/>
        <end position="56"/>
    </location>
</feature>
<protein>
    <submittedName>
        <fullName evidence="3">4-oxalocrotonate tautomerase</fullName>
    </submittedName>
</protein>
<evidence type="ECO:0000313" key="4">
    <source>
        <dbReference type="Proteomes" id="UP000001495"/>
    </source>
</evidence>
<dbReference type="Gene3D" id="3.30.429.10">
    <property type="entry name" value="Macrophage Migration Inhibitory Factor"/>
    <property type="match status" value="1"/>
</dbReference>
<dbReference type="GeneID" id="8365230"/>
<dbReference type="RefSeq" id="WP_015791114.1">
    <property type="nucleotide sequence ID" value="NC_013156.1"/>
</dbReference>
<organism evidence="3 4">
    <name type="scientific">Methanocaldococcus fervens (strain DSM 4213 / JCM 15782 / AG86)</name>
    <name type="common">Methanococcus fervens</name>
    <dbReference type="NCBI Taxonomy" id="573064"/>
    <lineage>
        <taxon>Archaea</taxon>
        <taxon>Methanobacteriati</taxon>
        <taxon>Methanobacteriota</taxon>
        <taxon>Methanomada group</taxon>
        <taxon>Methanococci</taxon>
        <taxon>Methanococcales</taxon>
        <taxon>Methanocaldococcaceae</taxon>
        <taxon>Methanocaldococcus</taxon>
    </lineage>
</organism>
<dbReference type="InterPro" id="IPR014347">
    <property type="entry name" value="Tautomerase/MIF_sf"/>
</dbReference>
<dbReference type="OrthoDB" id="358896at2157"/>
<gene>
    <name evidence="3" type="ordered locus">Mefer_0556</name>
</gene>
<keyword evidence="1" id="KW-0413">Isomerase</keyword>